<dbReference type="GO" id="GO:0032259">
    <property type="term" value="P:methylation"/>
    <property type="evidence" value="ECO:0007669"/>
    <property type="project" value="UniProtKB-KW"/>
</dbReference>
<dbReference type="InterPro" id="IPR029063">
    <property type="entry name" value="SAM-dependent_MTases_sf"/>
</dbReference>
<dbReference type="EMBL" id="BMIG01000007">
    <property type="protein sequence ID" value="GGB01400.1"/>
    <property type="molecule type" value="Genomic_DNA"/>
</dbReference>
<sequence length="1175" mass="130409">MGGTKPPAIIQLMEEAHSTSDNHNTKASAFVQRWQGVTASELSTAQSFVRELCELLGVPVPHATSEQDYMFERPITFSHGDGSTSPGRIDCYRRGHFVLESKKLKSSTQTKGFDDALLRARAQAEGYARALPPEEGRPPFLLVVDVGNVIELYSEFTRSGATYTPFPDPRSHRIALSSLVNADVRDRLRNIWTDPDSLNPSRASARVTREVAGQLAELARSLEQSGHRADHVAAFLTRSLFSMFAEDVELLPKGSFLGLLQDHREQPITLQQMLRVLWADMDRGGFSAALATQVLKFNGKLFKASTSDGYSLLLNQEQVDRLIRAAQSNWREVEPAIFGTLLERALDPTERHALGAHYTPRAYVERLVLPTVVEPLRADWADTQAAALVLAREATELSGKALEAKLEEARAEVRKFHHQLCSIRVLDPACGSGNFLYVTLEHLKRLEGEVINQLEALGDTQSLLGLEGETVTPQQLLGIELNERAAALAELVLWIGYLQWHIRTRGNKAVAEPVVHDYGNIEHRDAVLAWDDTDLAYDENGQLLSRWDGTTFKLHPVSGALVPDEAAQVPQWKYIGARKAEWPDTDFIVGNPPFIGKLKMREALGDGYVEALREVWREVPDSADFVMYWWQQASARVASGRSRAFGLITTNSISMTYNRRVVERALQNLRITFAISDHPWVDSAQGAAVRIAMTVGSMGHDDGVLLRTARETDNGDGEFAVEFTTRTGYIHADLTIGANLSAAGPLQANSRLSATGVIPHGAGMVITPAQARCFEPGAPVKPYRNGKDLTDVPRGVMVIDCHGLSITEVRSRYPTLYQWLVDRVKPERDANRDVDLREKWWLHRRNNDDMRRALAGLPRYIATTMTAKHRIFQFLDGAVLPDQMLVVVGSDQALHLGVLSSNCHVNWALAQGSTLEDRPRYIKTACFETFPFPDEDTGLTPALREQIAALAEQIDAHRKRQQAAHPGLTLTGMYNVLEVLRQAQDERGGAQDARPLTEKEKIIHTQGLVSVLKDLHEELDAAVLQAYGLEPGLATDDLLTHLVVLNARRAAEEKTGHIRWLRPEFQNPAASKTLQNQELLAPAQQGLQAEMALDIEAKPSSGKTPDQNTQPWPASLPEQVRALAQVLASHSGALTVPEIEARFKGRGPWKKSLPRILETLEALGRARRDGESWRE</sequence>
<name>A0A916SHV8_9BURK</name>
<keyword evidence="2" id="KW-0489">Methyltransferase</keyword>
<reference evidence="10" key="2">
    <citation type="submission" date="2020-09" db="EMBL/GenBank/DDBJ databases">
        <authorList>
            <person name="Sun Q."/>
            <person name="Zhou Y."/>
        </authorList>
    </citation>
    <scope>NUCLEOTIDE SEQUENCE</scope>
    <source>
        <strain evidence="10">CGMCC 1.15322</strain>
    </source>
</reference>
<evidence type="ECO:0000256" key="5">
    <source>
        <dbReference type="SAM" id="Coils"/>
    </source>
</evidence>
<evidence type="ECO:0000313" key="11">
    <source>
        <dbReference type="Proteomes" id="UP000620596"/>
    </source>
</evidence>
<organism evidence="10 11">
    <name type="scientific">Polaromonas eurypsychrophila</name>
    <dbReference type="NCBI Taxonomy" id="1614635"/>
    <lineage>
        <taxon>Bacteria</taxon>
        <taxon>Pseudomonadati</taxon>
        <taxon>Pseudomonadota</taxon>
        <taxon>Betaproteobacteria</taxon>
        <taxon>Burkholderiales</taxon>
        <taxon>Comamonadaceae</taxon>
        <taxon>Polaromonas</taxon>
    </lineage>
</organism>
<keyword evidence="5" id="KW-0175">Coiled coil</keyword>
<feature type="domain" description="MmeI-like DNA-methyltransferase" evidence="9">
    <location>
        <begin position="407"/>
        <end position="697"/>
    </location>
</feature>
<feature type="coiled-coil region" evidence="5">
    <location>
        <begin position="392"/>
        <end position="419"/>
    </location>
</feature>
<comment type="caution">
    <text evidence="10">The sequence shown here is derived from an EMBL/GenBank/DDBJ whole genome shotgun (WGS) entry which is preliminary data.</text>
</comment>
<evidence type="ECO:0000256" key="1">
    <source>
        <dbReference type="ARBA" id="ARBA00011900"/>
    </source>
</evidence>
<dbReference type="AlphaFoldDB" id="A0A916SHV8"/>
<evidence type="ECO:0000313" key="10">
    <source>
        <dbReference type="EMBL" id="GGB01400.1"/>
    </source>
</evidence>
<dbReference type="Pfam" id="PF20466">
    <property type="entry name" value="MmeI_TRD"/>
    <property type="match status" value="1"/>
</dbReference>
<evidence type="ECO:0000256" key="4">
    <source>
        <dbReference type="ARBA" id="ARBA00047942"/>
    </source>
</evidence>
<evidence type="ECO:0000259" key="7">
    <source>
        <dbReference type="Pfam" id="PF20465"/>
    </source>
</evidence>
<feature type="domain" description="MmeI-like N-terminal" evidence="6">
    <location>
        <begin position="27"/>
        <end position="224"/>
    </location>
</feature>
<dbReference type="Pfam" id="PF20473">
    <property type="entry name" value="MmeI_Mtase"/>
    <property type="match status" value="1"/>
</dbReference>
<dbReference type="Gene3D" id="3.40.50.150">
    <property type="entry name" value="Vaccinia Virus protein VP39"/>
    <property type="match status" value="1"/>
</dbReference>
<dbReference type="InterPro" id="IPR050953">
    <property type="entry name" value="N4_N6_ade-DNA_methylase"/>
</dbReference>
<proteinExistence type="predicted"/>
<accession>A0A916SHV8</accession>
<evidence type="ECO:0000259" key="6">
    <source>
        <dbReference type="Pfam" id="PF20464"/>
    </source>
</evidence>
<gene>
    <name evidence="10" type="ORF">GCM10011496_22910</name>
</gene>
<dbReference type="InterPro" id="IPR002052">
    <property type="entry name" value="DNA_methylase_N6_adenine_CS"/>
</dbReference>
<feature type="domain" description="MmeI-like target recognition" evidence="8">
    <location>
        <begin position="873"/>
        <end position="934"/>
    </location>
</feature>
<dbReference type="PRINTS" id="PR00507">
    <property type="entry name" value="N12N6MTFRASE"/>
</dbReference>
<dbReference type="Pfam" id="PF20464">
    <property type="entry name" value="MmeI_N"/>
    <property type="match status" value="1"/>
</dbReference>
<dbReference type="Proteomes" id="UP000620596">
    <property type="component" value="Unassembled WGS sequence"/>
</dbReference>
<keyword evidence="3" id="KW-0808">Transferase</keyword>
<keyword evidence="11" id="KW-1185">Reference proteome</keyword>
<evidence type="ECO:0000259" key="8">
    <source>
        <dbReference type="Pfam" id="PF20466"/>
    </source>
</evidence>
<dbReference type="InterPro" id="IPR046820">
    <property type="entry name" value="MmeI_TRD"/>
</dbReference>
<dbReference type="GO" id="GO:0009007">
    <property type="term" value="F:site-specific DNA-methyltransferase (adenine-specific) activity"/>
    <property type="evidence" value="ECO:0007669"/>
    <property type="project" value="UniProtKB-EC"/>
</dbReference>
<evidence type="ECO:0000259" key="9">
    <source>
        <dbReference type="Pfam" id="PF20473"/>
    </source>
</evidence>
<evidence type="ECO:0000256" key="3">
    <source>
        <dbReference type="ARBA" id="ARBA00022679"/>
    </source>
</evidence>
<dbReference type="InterPro" id="IPR046817">
    <property type="entry name" value="MmeI_N"/>
</dbReference>
<dbReference type="InterPro" id="IPR046819">
    <property type="entry name" value="MmeI_hel"/>
</dbReference>
<dbReference type="SUPFAM" id="SSF53335">
    <property type="entry name" value="S-adenosyl-L-methionine-dependent methyltransferases"/>
    <property type="match status" value="1"/>
</dbReference>
<dbReference type="PANTHER" id="PTHR33841">
    <property type="entry name" value="DNA METHYLTRANSFERASE YEEA-RELATED"/>
    <property type="match status" value="1"/>
</dbReference>
<comment type="catalytic activity">
    <reaction evidence="4">
        <text>a 2'-deoxyadenosine in DNA + S-adenosyl-L-methionine = an N(6)-methyl-2'-deoxyadenosine in DNA + S-adenosyl-L-homocysteine + H(+)</text>
        <dbReference type="Rhea" id="RHEA:15197"/>
        <dbReference type="Rhea" id="RHEA-COMP:12418"/>
        <dbReference type="Rhea" id="RHEA-COMP:12419"/>
        <dbReference type="ChEBI" id="CHEBI:15378"/>
        <dbReference type="ChEBI" id="CHEBI:57856"/>
        <dbReference type="ChEBI" id="CHEBI:59789"/>
        <dbReference type="ChEBI" id="CHEBI:90615"/>
        <dbReference type="ChEBI" id="CHEBI:90616"/>
        <dbReference type="EC" id="2.1.1.72"/>
    </reaction>
</comment>
<dbReference type="PROSITE" id="PS00092">
    <property type="entry name" value="N6_MTASE"/>
    <property type="match status" value="1"/>
</dbReference>
<dbReference type="EC" id="2.1.1.72" evidence="1"/>
<reference evidence="10" key="1">
    <citation type="journal article" date="2014" name="Int. J. Syst. Evol. Microbiol.">
        <title>Complete genome sequence of Corynebacterium casei LMG S-19264T (=DSM 44701T), isolated from a smear-ripened cheese.</title>
        <authorList>
            <consortium name="US DOE Joint Genome Institute (JGI-PGF)"/>
            <person name="Walter F."/>
            <person name="Albersmeier A."/>
            <person name="Kalinowski J."/>
            <person name="Ruckert C."/>
        </authorList>
    </citation>
    <scope>NUCLEOTIDE SEQUENCE</scope>
    <source>
        <strain evidence="10">CGMCC 1.15322</strain>
    </source>
</reference>
<dbReference type="Pfam" id="PF20465">
    <property type="entry name" value="MmeI_hel"/>
    <property type="match status" value="1"/>
</dbReference>
<protein>
    <recommendedName>
        <fullName evidence="1">site-specific DNA-methyltransferase (adenine-specific)</fullName>
        <ecNumber evidence="1">2.1.1.72</ecNumber>
    </recommendedName>
</protein>
<feature type="domain" description="MmeI-like helicase spacer" evidence="7">
    <location>
        <begin position="231"/>
        <end position="302"/>
    </location>
</feature>
<dbReference type="GO" id="GO:0003676">
    <property type="term" value="F:nucleic acid binding"/>
    <property type="evidence" value="ECO:0007669"/>
    <property type="project" value="InterPro"/>
</dbReference>
<evidence type="ECO:0000256" key="2">
    <source>
        <dbReference type="ARBA" id="ARBA00022603"/>
    </source>
</evidence>
<dbReference type="PANTHER" id="PTHR33841:SF1">
    <property type="entry name" value="DNA METHYLTRANSFERASE A"/>
    <property type="match status" value="1"/>
</dbReference>
<dbReference type="InterPro" id="IPR046816">
    <property type="entry name" value="MmeI_Mtase"/>
</dbReference>